<feature type="domain" description="2TM" evidence="2">
    <location>
        <begin position="13"/>
        <end position="93"/>
    </location>
</feature>
<comment type="caution">
    <text evidence="3">The sequence shown here is derived from an EMBL/GenBank/DDBJ whole genome shotgun (WGS) entry which is preliminary data.</text>
</comment>
<name>A0ABR8WJZ9_9FLAO</name>
<gene>
    <name evidence="3" type="ORF">H9628_02570</name>
</gene>
<protein>
    <submittedName>
        <fullName evidence="3">2TM domain-containing protein</fullName>
    </submittedName>
</protein>
<organism evidence="3 4">
    <name type="scientific">Kaistella pullorum</name>
    <dbReference type="NCBI Taxonomy" id="2763074"/>
    <lineage>
        <taxon>Bacteria</taxon>
        <taxon>Pseudomonadati</taxon>
        <taxon>Bacteroidota</taxon>
        <taxon>Flavobacteriia</taxon>
        <taxon>Flavobacteriales</taxon>
        <taxon>Weeksellaceae</taxon>
        <taxon>Chryseobacterium group</taxon>
        <taxon>Kaistella</taxon>
    </lineage>
</organism>
<keyword evidence="4" id="KW-1185">Reference proteome</keyword>
<proteinExistence type="predicted"/>
<keyword evidence="1" id="KW-0812">Transmembrane</keyword>
<dbReference type="Pfam" id="PF13239">
    <property type="entry name" value="2TM"/>
    <property type="match status" value="1"/>
</dbReference>
<feature type="transmembrane region" description="Helical" evidence="1">
    <location>
        <begin position="24"/>
        <end position="43"/>
    </location>
</feature>
<dbReference type="RefSeq" id="WP_251832550.1">
    <property type="nucleotide sequence ID" value="NZ_JACSPS010000001.1"/>
</dbReference>
<evidence type="ECO:0000259" key="2">
    <source>
        <dbReference type="Pfam" id="PF13239"/>
    </source>
</evidence>
<evidence type="ECO:0000256" key="1">
    <source>
        <dbReference type="SAM" id="Phobius"/>
    </source>
</evidence>
<accession>A0ABR8WJZ9</accession>
<keyword evidence="1" id="KW-0472">Membrane</keyword>
<feature type="transmembrane region" description="Helical" evidence="1">
    <location>
        <begin position="55"/>
        <end position="79"/>
    </location>
</feature>
<evidence type="ECO:0000313" key="3">
    <source>
        <dbReference type="EMBL" id="MBD8017345.1"/>
    </source>
</evidence>
<evidence type="ECO:0000313" key="4">
    <source>
        <dbReference type="Proteomes" id="UP000626242"/>
    </source>
</evidence>
<reference evidence="3 4" key="1">
    <citation type="submission" date="2020-08" db="EMBL/GenBank/DDBJ databases">
        <title>A Genomic Blueprint of the Chicken Gut Microbiome.</title>
        <authorList>
            <person name="Gilroy R."/>
            <person name="Ravi A."/>
            <person name="Getino M."/>
            <person name="Pursley I."/>
            <person name="Horton D.L."/>
            <person name="Alikhan N.-F."/>
            <person name="Baker D."/>
            <person name="Gharbi K."/>
            <person name="Hall N."/>
            <person name="Watson M."/>
            <person name="Adriaenssens E.M."/>
            <person name="Foster-Nyarko E."/>
            <person name="Jarju S."/>
            <person name="Secka A."/>
            <person name="Antonio M."/>
            <person name="Oren A."/>
            <person name="Chaudhuri R."/>
            <person name="La Ragione R.M."/>
            <person name="Hildebrand F."/>
            <person name="Pallen M.J."/>
        </authorList>
    </citation>
    <scope>NUCLEOTIDE SEQUENCE [LARGE SCALE GENOMIC DNA]</scope>
    <source>
        <strain evidence="3 4">Sa1CVA4</strain>
    </source>
</reference>
<sequence>METYNEEDLKYSEARKKVKKLKELYVHAVVYVLVNLFIIARNTQQGLQLSDMDNYWTAIFWGVGLLAHAIGVYVPDIFLGKEWEERKTRELMDKYK</sequence>
<dbReference type="Proteomes" id="UP000626242">
    <property type="component" value="Unassembled WGS sequence"/>
</dbReference>
<dbReference type="EMBL" id="JACSPS010000001">
    <property type="protein sequence ID" value="MBD8017345.1"/>
    <property type="molecule type" value="Genomic_DNA"/>
</dbReference>
<dbReference type="InterPro" id="IPR025698">
    <property type="entry name" value="2TM_dom"/>
</dbReference>
<keyword evidence="1" id="KW-1133">Transmembrane helix</keyword>